<dbReference type="GO" id="GO:0005524">
    <property type="term" value="F:ATP binding"/>
    <property type="evidence" value="ECO:0007669"/>
    <property type="project" value="UniProtKB-UniRule"/>
</dbReference>
<dbReference type="GO" id="GO:0008716">
    <property type="term" value="F:D-alanine-D-alanine ligase activity"/>
    <property type="evidence" value="ECO:0007669"/>
    <property type="project" value="InterPro"/>
</dbReference>
<sequence length="793" mass="88078">MYSLSTLVLLGGILGLYALLKSKALRAPLPPGPKGLPIIGSVGSDLPRGGKDWEHWLKHKDLGIGGVILKVAYGYTVEFHDRDPLVDLVRKTAVAFGRINQPTGYLVDSIPALKYLPGWFPGAGFKREAQEYRRGFDTLLNWPFTFARRQMEEGNYEPSFVSRLIEQRGSLLSLAEEVEIKHSAAAVYQAGYDTTASTITSFFLAMALFPAAQHKAQEEIDRVVGARLPTPEDRVKLPYVNALINEVLRWNPVVQIGIMHAATENDIYEGYLIPKGAPIVPNIWAIAHDPDVYSDPMSFRPERFLASDGHTPERDPHTLVFGFGRRICPGRPLADFNNFLTIARSLAVFQVQKATKDGKEIDPIVDYQEGIIGHLSPFEVSIRPRSAEHEDLIRSIEVEYSISRGDSAALDSLYYSIYIPTFLYHHPNTQKYIMRNTRRTGLNIAFVYDPKDYYESIGFSKSECADLADDVTINGIASALESLGHRVIHVPGIKTLVKHLSAEHHKQWDLVFNYSEGVFGSARESQVPALLEAYQIPFTFSDSATLATGIDKGKTKMLLEHYRIPTSPFLIVPKSGEVVDYAALEDQLPYPLFAKPIAASTSNGISPSNKILRKEDLQHVVEDLRAEFKDQEILLEKFLDGREFTVAVLGSGDRARVLGVSEVTWYNPEGRKSDDLSVDFATSFSKAGRGVGHDMGHVHADLADPLVKEIAEIGFSAYQALACKDGGRVDIRMDGAVPCVIEVNPIFGLRPDHSLFTWIAKNNGMEYQDIIAEIVDNALLRQKPVTEANGLKN</sequence>
<dbReference type="SUPFAM" id="SSF52440">
    <property type="entry name" value="PreATP-grasp domain"/>
    <property type="match status" value="1"/>
</dbReference>
<dbReference type="InterPro" id="IPR013815">
    <property type="entry name" value="ATP_grasp_subdomain_1"/>
</dbReference>
<dbReference type="InterPro" id="IPR011761">
    <property type="entry name" value="ATP-grasp"/>
</dbReference>
<keyword evidence="5 10" id="KW-0479">Metal-binding</keyword>
<evidence type="ECO:0000256" key="6">
    <source>
        <dbReference type="ARBA" id="ARBA00023002"/>
    </source>
</evidence>
<evidence type="ECO:0000256" key="1">
    <source>
        <dbReference type="ARBA" id="ARBA00001971"/>
    </source>
</evidence>
<dbReference type="InterPro" id="IPR016185">
    <property type="entry name" value="PreATP-grasp_dom_sf"/>
</dbReference>
<dbReference type="InterPro" id="IPR017972">
    <property type="entry name" value="Cyt_P450_CS"/>
</dbReference>
<dbReference type="PRINTS" id="PR00385">
    <property type="entry name" value="P450"/>
</dbReference>
<dbReference type="Gene3D" id="3.40.50.20">
    <property type="match status" value="1"/>
</dbReference>
<dbReference type="PROSITE" id="PS50975">
    <property type="entry name" value="ATP_GRASP"/>
    <property type="match status" value="1"/>
</dbReference>
<feature type="domain" description="ATP-grasp" evidence="12">
    <location>
        <begin position="556"/>
        <end position="776"/>
    </location>
</feature>
<name>A0A5N6DVJ9_ASPPA</name>
<dbReference type="InterPro" id="IPR036396">
    <property type="entry name" value="Cyt_P450_sf"/>
</dbReference>
<evidence type="ECO:0000256" key="10">
    <source>
        <dbReference type="PIRSR" id="PIRSR602401-1"/>
    </source>
</evidence>
<evidence type="ECO:0000256" key="4">
    <source>
        <dbReference type="ARBA" id="ARBA00022617"/>
    </source>
</evidence>
<evidence type="ECO:0000313" key="13">
    <source>
        <dbReference type="EMBL" id="KAB8208947.1"/>
    </source>
</evidence>
<dbReference type="GO" id="GO:0016705">
    <property type="term" value="F:oxidoreductase activity, acting on paired donors, with incorporation or reduction of molecular oxygen"/>
    <property type="evidence" value="ECO:0007669"/>
    <property type="project" value="InterPro"/>
</dbReference>
<keyword evidence="7 10" id="KW-0408">Iron</keyword>
<keyword evidence="11" id="KW-0547">Nucleotide-binding</keyword>
<dbReference type="SUPFAM" id="SSF48264">
    <property type="entry name" value="Cytochrome P450"/>
    <property type="match status" value="1"/>
</dbReference>
<dbReference type="Pfam" id="PF07478">
    <property type="entry name" value="Dala_Dala_lig_C"/>
    <property type="match status" value="1"/>
</dbReference>
<dbReference type="GO" id="GO:0020037">
    <property type="term" value="F:heme binding"/>
    <property type="evidence" value="ECO:0007669"/>
    <property type="project" value="InterPro"/>
</dbReference>
<dbReference type="InterPro" id="IPR050364">
    <property type="entry name" value="Cytochrome_P450_fung"/>
</dbReference>
<keyword evidence="8" id="KW-0503">Monooxygenase</keyword>
<protein>
    <submittedName>
        <fullName evidence="13">Cytochrome P450</fullName>
    </submittedName>
</protein>
<proteinExistence type="inferred from homology"/>
<dbReference type="EMBL" id="ML734949">
    <property type="protein sequence ID" value="KAB8208947.1"/>
    <property type="molecule type" value="Genomic_DNA"/>
</dbReference>
<dbReference type="InterPro" id="IPR011095">
    <property type="entry name" value="Dala_Dala_lig_C"/>
</dbReference>
<dbReference type="PRINTS" id="PR00463">
    <property type="entry name" value="EP450I"/>
</dbReference>
<dbReference type="Gene3D" id="1.10.630.10">
    <property type="entry name" value="Cytochrome P450"/>
    <property type="match status" value="1"/>
</dbReference>
<keyword evidence="9" id="KW-0961">Cell wall biogenesis/degradation</keyword>
<comment type="cofactor">
    <cofactor evidence="1 10">
        <name>heme</name>
        <dbReference type="ChEBI" id="CHEBI:30413"/>
    </cofactor>
</comment>
<keyword evidence="4 10" id="KW-0349">Heme</keyword>
<dbReference type="SUPFAM" id="SSF56059">
    <property type="entry name" value="Glutathione synthetase ATP-binding domain-like"/>
    <property type="match status" value="1"/>
</dbReference>
<gene>
    <name evidence="13" type="ORF">BDV34DRAFT_210622</name>
</gene>
<dbReference type="InterPro" id="IPR002401">
    <property type="entry name" value="Cyt_P450_E_grp-I"/>
</dbReference>
<evidence type="ECO:0000256" key="8">
    <source>
        <dbReference type="ARBA" id="ARBA00023033"/>
    </source>
</evidence>
<comment type="similarity">
    <text evidence="2">Belongs to the cytochrome P450 family.</text>
</comment>
<evidence type="ECO:0000256" key="2">
    <source>
        <dbReference type="ARBA" id="ARBA00010617"/>
    </source>
</evidence>
<evidence type="ECO:0000256" key="5">
    <source>
        <dbReference type="ARBA" id="ARBA00022723"/>
    </source>
</evidence>
<feature type="binding site" description="axial binding residue" evidence="10">
    <location>
        <position position="328"/>
    </location>
    <ligand>
        <name>heme</name>
        <dbReference type="ChEBI" id="CHEBI:30413"/>
    </ligand>
    <ligandPart>
        <name>Fe</name>
        <dbReference type="ChEBI" id="CHEBI:18248"/>
    </ligandPart>
</feature>
<dbReference type="AlphaFoldDB" id="A0A5N6DVJ9"/>
<dbReference type="CDD" id="cd11065">
    <property type="entry name" value="CYP64-like"/>
    <property type="match status" value="1"/>
</dbReference>
<keyword evidence="3" id="KW-0436">Ligase</keyword>
<dbReference type="PROSITE" id="PS00086">
    <property type="entry name" value="CYTOCHROME_P450"/>
    <property type="match status" value="1"/>
</dbReference>
<keyword evidence="11" id="KW-0067">ATP-binding</keyword>
<dbReference type="Gene3D" id="3.30.1490.20">
    <property type="entry name" value="ATP-grasp fold, A domain"/>
    <property type="match status" value="1"/>
</dbReference>
<dbReference type="GO" id="GO:0071555">
    <property type="term" value="P:cell wall organization"/>
    <property type="evidence" value="ECO:0007669"/>
    <property type="project" value="UniProtKB-KW"/>
</dbReference>
<dbReference type="GO" id="GO:0004497">
    <property type="term" value="F:monooxygenase activity"/>
    <property type="evidence" value="ECO:0007669"/>
    <property type="project" value="UniProtKB-KW"/>
</dbReference>
<evidence type="ECO:0000256" key="11">
    <source>
        <dbReference type="PROSITE-ProRule" id="PRU00409"/>
    </source>
</evidence>
<reference evidence="13 14" key="1">
    <citation type="submission" date="2019-04" db="EMBL/GenBank/DDBJ databases">
        <title>Fungal friends and foes A comparative genomics study of 23 Aspergillus species from section Flavi.</title>
        <authorList>
            <consortium name="DOE Joint Genome Institute"/>
            <person name="Kjaerbolling I."/>
            <person name="Vesth T.C."/>
            <person name="Frisvad J.C."/>
            <person name="Nybo J.L."/>
            <person name="Theobald S."/>
            <person name="Kildgaard S."/>
            <person name="Petersen T.I."/>
            <person name="Kuo A."/>
            <person name="Sato A."/>
            <person name="Lyhne E.K."/>
            <person name="Kogle M.E."/>
            <person name="Wiebenga A."/>
            <person name="Kun R.S."/>
            <person name="Lubbers R.J."/>
            <person name="Makela M.R."/>
            <person name="Barry K."/>
            <person name="Chovatia M."/>
            <person name="Clum A."/>
            <person name="Daum C."/>
            <person name="Haridas S."/>
            <person name="He G."/>
            <person name="LaButti K."/>
            <person name="Lipzen A."/>
            <person name="Mondo S."/>
            <person name="Pangilinan J."/>
            <person name="Riley R."/>
            <person name="Salamov A."/>
            <person name="Simmons B.A."/>
            <person name="Magnuson J.K."/>
            <person name="Henrissat B."/>
            <person name="Mortensen U.H."/>
            <person name="Larsen T.O."/>
            <person name="De vries R.P."/>
            <person name="Grigoriev I.V."/>
            <person name="Machida M."/>
            <person name="Baker S.E."/>
            <person name="Andersen M.R."/>
        </authorList>
    </citation>
    <scope>NUCLEOTIDE SEQUENCE [LARGE SCALE GENOMIC DNA]</scope>
    <source>
        <strain evidence="13 14">CBS 117618</strain>
    </source>
</reference>
<accession>A0A5N6DVJ9</accession>
<dbReference type="Gene3D" id="3.30.470.20">
    <property type="entry name" value="ATP-grasp fold, B domain"/>
    <property type="match status" value="1"/>
</dbReference>
<organism evidence="13 14">
    <name type="scientific">Aspergillus parasiticus</name>
    <dbReference type="NCBI Taxonomy" id="5067"/>
    <lineage>
        <taxon>Eukaryota</taxon>
        <taxon>Fungi</taxon>
        <taxon>Dikarya</taxon>
        <taxon>Ascomycota</taxon>
        <taxon>Pezizomycotina</taxon>
        <taxon>Eurotiomycetes</taxon>
        <taxon>Eurotiomycetidae</taxon>
        <taxon>Eurotiales</taxon>
        <taxon>Aspergillaceae</taxon>
        <taxon>Aspergillus</taxon>
        <taxon>Aspergillus subgen. Circumdati</taxon>
    </lineage>
</organism>
<dbReference type="PANTHER" id="PTHR46300:SF7">
    <property type="entry name" value="P450, PUTATIVE (EUROFUNG)-RELATED"/>
    <property type="match status" value="1"/>
</dbReference>
<dbReference type="PANTHER" id="PTHR46300">
    <property type="entry name" value="P450, PUTATIVE (EUROFUNG)-RELATED-RELATED"/>
    <property type="match status" value="1"/>
</dbReference>
<dbReference type="InterPro" id="IPR001128">
    <property type="entry name" value="Cyt_P450"/>
</dbReference>
<keyword evidence="14" id="KW-1185">Reference proteome</keyword>
<dbReference type="Pfam" id="PF00067">
    <property type="entry name" value="p450"/>
    <property type="match status" value="1"/>
</dbReference>
<dbReference type="GO" id="GO:0005506">
    <property type="term" value="F:iron ion binding"/>
    <property type="evidence" value="ECO:0007669"/>
    <property type="project" value="InterPro"/>
</dbReference>
<keyword evidence="6" id="KW-0560">Oxidoreductase</keyword>
<dbReference type="VEuPathDB" id="FungiDB:BDV34DRAFT_210622"/>
<dbReference type="Proteomes" id="UP000326532">
    <property type="component" value="Unassembled WGS sequence"/>
</dbReference>
<evidence type="ECO:0000256" key="7">
    <source>
        <dbReference type="ARBA" id="ARBA00023004"/>
    </source>
</evidence>
<evidence type="ECO:0000313" key="14">
    <source>
        <dbReference type="Proteomes" id="UP000326532"/>
    </source>
</evidence>
<evidence type="ECO:0000256" key="9">
    <source>
        <dbReference type="ARBA" id="ARBA00023316"/>
    </source>
</evidence>
<evidence type="ECO:0000259" key="12">
    <source>
        <dbReference type="PROSITE" id="PS50975"/>
    </source>
</evidence>
<evidence type="ECO:0000256" key="3">
    <source>
        <dbReference type="ARBA" id="ARBA00022598"/>
    </source>
</evidence>